<comment type="caution">
    <text evidence="2">The sequence shown here is derived from an EMBL/GenBank/DDBJ whole genome shotgun (WGS) entry which is preliminary data.</text>
</comment>
<feature type="signal peptide" evidence="1">
    <location>
        <begin position="1"/>
        <end position="23"/>
    </location>
</feature>
<evidence type="ECO:0008006" key="4">
    <source>
        <dbReference type="Google" id="ProtNLM"/>
    </source>
</evidence>
<dbReference type="EMBL" id="JAVDXO010000002">
    <property type="protein sequence ID" value="MDR7305795.1"/>
    <property type="molecule type" value="Genomic_DNA"/>
</dbReference>
<organism evidence="2 3">
    <name type="scientific">Rhodoferax saidenbachensis</name>
    <dbReference type="NCBI Taxonomy" id="1484693"/>
    <lineage>
        <taxon>Bacteria</taxon>
        <taxon>Pseudomonadati</taxon>
        <taxon>Pseudomonadota</taxon>
        <taxon>Betaproteobacteria</taxon>
        <taxon>Burkholderiales</taxon>
        <taxon>Comamonadaceae</taxon>
        <taxon>Rhodoferax</taxon>
    </lineage>
</organism>
<feature type="chain" id="PRO_5045528509" description="Cell envelope biogenesis protein TolA" evidence="1">
    <location>
        <begin position="24"/>
        <end position="204"/>
    </location>
</feature>
<dbReference type="Proteomes" id="UP001268089">
    <property type="component" value="Unassembled WGS sequence"/>
</dbReference>
<proteinExistence type="predicted"/>
<accession>A0ABU1ZJS1</accession>
<evidence type="ECO:0000313" key="3">
    <source>
        <dbReference type="Proteomes" id="UP001268089"/>
    </source>
</evidence>
<keyword evidence="1" id="KW-0732">Signal</keyword>
<reference evidence="2 3" key="1">
    <citation type="submission" date="2023-07" db="EMBL/GenBank/DDBJ databases">
        <title>Sorghum-associated microbial communities from plants grown in Nebraska, USA.</title>
        <authorList>
            <person name="Schachtman D."/>
        </authorList>
    </citation>
    <scope>NUCLEOTIDE SEQUENCE [LARGE SCALE GENOMIC DNA]</scope>
    <source>
        <strain evidence="2 3">BE308</strain>
    </source>
</reference>
<evidence type="ECO:0000313" key="2">
    <source>
        <dbReference type="EMBL" id="MDR7305795.1"/>
    </source>
</evidence>
<name>A0ABU1ZJS1_9BURK</name>
<sequence>MQKFTTLALPFVLLLAISSSVFAAPMSKVEYKTAKEAISAQYSADKTACSASMGNAKDICIEEAKGREKVAKAELEVSYSPSEKHSYDVRIAKADAAFAVAKEKCDDATGNAKDVCRKEAKSQYVAAKADAKLSETKSENNAEARKTMDGAKTVADDKNAVAQKNAAMDKQEASYALAKEKCDAFASDVKANCIKDAKAKFGQN</sequence>
<keyword evidence="3" id="KW-1185">Reference proteome</keyword>
<gene>
    <name evidence="2" type="ORF">J2X15_001073</name>
</gene>
<dbReference type="RefSeq" id="WP_310340066.1">
    <property type="nucleotide sequence ID" value="NZ_JAVDXO010000002.1"/>
</dbReference>
<evidence type="ECO:0000256" key="1">
    <source>
        <dbReference type="SAM" id="SignalP"/>
    </source>
</evidence>
<protein>
    <recommendedName>
        <fullName evidence="4">Cell envelope biogenesis protein TolA</fullName>
    </recommendedName>
</protein>